<accession>A0A7R9FQ20</accession>
<name>A0A7R9FQ20_9CRUS</name>
<proteinExistence type="predicted"/>
<evidence type="ECO:0000313" key="7">
    <source>
        <dbReference type="Proteomes" id="UP000677054"/>
    </source>
</evidence>
<evidence type="ECO:0000256" key="4">
    <source>
        <dbReference type="ARBA" id="ARBA00023136"/>
    </source>
</evidence>
<dbReference type="AlphaFoldDB" id="A0A7R9FQ20"/>
<evidence type="ECO:0000256" key="3">
    <source>
        <dbReference type="ARBA" id="ARBA00022989"/>
    </source>
</evidence>
<keyword evidence="7" id="KW-1185">Reference proteome</keyword>
<keyword evidence="3 5" id="KW-1133">Transmembrane helix</keyword>
<dbReference type="EMBL" id="LR902536">
    <property type="protein sequence ID" value="CAD7250704.1"/>
    <property type="molecule type" value="Genomic_DNA"/>
</dbReference>
<reference evidence="6" key="1">
    <citation type="submission" date="2020-11" db="EMBL/GenBank/DDBJ databases">
        <authorList>
            <person name="Tran Van P."/>
        </authorList>
    </citation>
    <scope>NUCLEOTIDE SEQUENCE</scope>
</reference>
<comment type="subcellular location">
    <subcellularLocation>
        <location evidence="1">Membrane</location>
        <topology evidence="1">Multi-pass membrane protein</topology>
    </subcellularLocation>
</comment>
<dbReference type="PANTHER" id="PTHR10283">
    <property type="entry name" value="SOLUTE CARRIER FAMILY 13 MEMBER"/>
    <property type="match status" value="1"/>
</dbReference>
<dbReference type="Proteomes" id="UP000677054">
    <property type="component" value="Unassembled WGS sequence"/>
</dbReference>
<evidence type="ECO:0000256" key="2">
    <source>
        <dbReference type="ARBA" id="ARBA00022692"/>
    </source>
</evidence>
<dbReference type="GO" id="GO:0015137">
    <property type="term" value="F:citrate transmembrane transporter activity"/>
    <property type="evidence" value="ECO:0007669"/>
    <property type="project" value="TreeGrafter"/>
</dbReference>
<dbReference type="PANTHER" id="PTHR10283:SF82">
    <property type="entry name" value="SOLUTE CARRIER FAMILY 13 MEMBER 2"/>
    <property type="match status" value="1"/>
</dbReference>
<dbReference type="GO" id="GO:0005886">
    <property type="term" value="C:plasma membrane"/>
    <property type="evidence" value="ECO:0007669"/>
    <property type="project" value="TreeGrafter"/>
</dbReference>
<gene>
    <name evidence="6" type="ORF">DSTB1V02_LOCUS10473</name>
</gene>
<evidence type="ECO:0000256" key="1">
    <source>
        <dbReference type="ARBA" id="ARBA00004141"/>
    </source>
</evidence>
<sequence>MELDLQMEGRCAYAVLVMVAFWMTDAIPMAITSLMPVFLFPLLGILGTSEVCKLYIRESIMMFLGMPPSLPWPLSAQKLQSKIEVC</sequence>
<dbReference type="GO" id="GO:0015141">
    <property type="term" value="F:succinate transmembrane transporter activity"/>
    <property type="evidence" value="ECO:0007669"/>
    <property type="project" value="TreeGrafter"/>
</dbReference>
<keyword evidence="4 5" id="KW-0472">Membrane</keyword>
<dbReference type="EMBL" id="CAJPEV010003019">
    <property type="protein sequence ID" value="CAG0898690.1"/>
    <property type="molecule type" value="Genomic_DNA"/>
</dbReference>
<feature type="transmembrane region" description="Helical" evidence="5">
    <location>
        <begin position="12"/>
        <end position="31"/>
    </location>
</feature>
<organism evidence="6">
    <name type="scientific">Darwinula stevensoni</name>
    <dbReference type="NCBI Taxonomy" id="69355"/>
    <lineage>
        <taxon>Eukaryota</taxon>
        <taxon>Metazoa</taxon>
        <taxon>Ecdysozoa</taxon>
        <taxon>Arthropoda</taxon>
        <taxon>Crustacea</taxon>
        <taxon>Oligostraca</taxon>
        <taxon>Ostracoda</taxon>
        <taxon>Podocopa</taxon>
        <taxon>Podocopida</taxon>
        <taxon>Darwinulocopina</taxon>
        <taxon>Darwinuloidea</taxon>
        <taxon>Darwinulidae</taxon>
        <taxon>Darwinula</taxon>
    </lineage>
</organism>
<protein>
    <submittedName>
        <fullName evidence="6">Uncharacterized protein</fullName>
    </submittedName>
</protein>
<dbReference type="OrthoDB" id="6493944at2759"/>
<evidence type="ECO:0000256" key="5">
    <source>
        <dbReference type="SAM" id="Phobius"/>
    </source>
</evidence>
<evidence type="ECO:0000313" key="6">
    <source>
        <dbReference type="EMBL" id="CAD7250704.1"/>
    </source>
</evidence>
<keyword evidence="2 5" id="KW-0812">Transmembrane</keyword>